<dbReference type="SUPFAM" id="SSF140383">
    <property type="entry name" value="BSD domain-like"/>
    <property type="match status" value="1"/>
</dbReference>
<dbReference type="KEGG" id="cmo:103503073"/>
<dbReference type="InParanoid" id="A0A1S3CNW3"/>
<dbReference type="RefSeq" id="XP_008465467.2">
    <property type="nucleotide sequence ID" value="XM_008467245.3"/>
</dbReference>
<dbReference type="AlphaFoldDB" id="A0A1S3CNW3"/>
<name>A0A1S3CNW3_CUCME</name>
<organism evidence="2 3">
    <name type="scientific">Cucumis melo</name>
    <name type="common">Muskmelon</name>
    <dbReference type="NCBI Taxonomy" id="3656"/>
    <lineage>
        <taxon>Eukaryota</taxon>
        <taxon>Viridiplantae</taxon>
        <taxon>Streptophyta</taxon>
        <taxon>Embryophyta</taxon>
        <taxon>Tracheophyta</taxon>
        <taxon>Spermatophyta</taxon>
        <taxon>Magnoliopsida</taxon>
        <taxon>eudicotyledons</taxon>
        <taxon>Gunneridae</taxon>
        <taxon>Pentapetalae</taxon>
        <taxon>rosids</taxon>
        <taxon>fabids</taxon>
        <taxon>Cucurbitales</taxon>
        <taxon>Cucurbitaceae</taxon>
        <taxon>Benincaseae</taxon>
        <taxon>Cucumis</taxon>
    </lineage>
</organism>
<dbReference type="InterPro" id="IPR035925">
    <property type="entry name" value="BSD_dom_sf"/>
</dbReference>
<evidence type="ECO:0000313" key="3">
    <source>
        <dbReference type="RefSeq" id="XP_008465467.2"/>
    </source>
</evidence>
<proteinExistence type="predicted"/>
<dbReference type="Pfam" id="PF03909">
    <property type="entry name" value="BSD"/>
    <property type="match status" value="1"/>
</dbReference>
<gene>
    <name evidence="3" type="primary">LOC103503073</name>
</gene>
<dbReference type="Gene3D" id="1.10.3970.10">
    <property type="entry name" value="BSD domain"/>
    <property type="match status" value="1"/>
</dbReference>
<reference evidence="3" key="1">
    <citation type="submission" date="2025-08" db="UniProtKB">
        <authorList>
            <consortium name="RefSeq"/>
        </authorList>
    </citation>
    <scope>IDENTIFICATION</scope>
    <source>
        <tissue evidence="3">Stem</tissue>
    </source>
</reference>
<feature type="domain" description="BSD" evidence="1">
    <location>
        <begin position="88"/>
        <end position="140"/>
    </location>
</feature>
<dbReference type="GeneID" id="103503073"/>
<evidence type="ECO:0000259" key="1">
    <source>
        <dbReference type="PROSITE" id="PS50858"/>
    </source>
</evidence>
<dbReference type="PROSITE" id="PS50858">
    <property type="entry name" value="BSD"/>
    <property type="match status" value="1"/>
</dbReference>
<evidence type="ECO:0000313" key="2">
    <source>
        <dbReference type="Proteomes" id="UP001652600"/>
    </source>
</evidence>
<dbReference type="InterPro" id="IPR005607">
    <property type="entry name" value="BSD_dom"/>
</dbReference>
<accession>A0A1S3CNW3</accession>
<dbReference type="PANTHER" id="PTHR31923:SF3">
    <property type="entry name" value="BSD DOMAIN-CONTAINING PROTEIN"/>
    <property type="match status" value="1"/>
</dbReference>
<dbReference type="eggNOG" id="ENOG502S1I1">
    <property type="taxonomic scope" value="Eukaryota"/>
</dbReference>
<dbReference type="Proteomes" id="UP001652600">
    <property type="component" value="Chromosome 4"/>
</dbReference>
<dbReference type="SMART" id="SM00751">
    <property type="entry name" value="BSD"/>
    <property type="match status" value="1"/>
</dbReference>
<sequence length="181" mass="21452">MIVYSYLLDLHLRLRQNPRTMSLSSWFRRRLLRENGQFTGASIPLQQSHHEKEERFLGVTDRLIEFVKSFTFDTFKNFPLLDEGEAAHGDENLSDWQERHAVLVLSKVKEISQLRYKLCPGHLKEQQFWKIYFALVKSLVFEYELRAIQLDKLKRMALGNEQPSNNTPYEVEMSETNTAYH</sequence>
<protein>
    <submittedName>
        <fullName evidence="3">Uncharacterized protein LOC103503073</fullName>
    </submittedName>
</protein>
<dbReference type="Gramene" id="MELO3C026997.2.1">
    <property type="protein sequence ID" value="MELO3C026997.2.1"/>
    <property type="gene ID" value="MELO3C026997.2"/>
</dbReference>
<keyword evidence="2" id="KW-1185">Reference proteome</keyword>
<dbReference type="PANTHER" id="PTHR31923">
    <property type="entry name" value="BSD DOMAIN-CONTAINING PROTEIN"/>
    <property type="match status" value="1"/>
</dbReference>